<keyword evidence="2" id="KW-1185">Reference proteome</keyword>
<gene>
    <name evidence="1" type="ORF">IW261DRAFT_1490824</name>
</gene>
<evidence type="ECO:0000313" key="2">
    <source>
        <dbReference type="Proteomes" id="UP001175227"/>
    </source>
</evidence>
<dbReference type="EMBL" id="JAUEPR010000020">
    <property type="protein sequence ID" value="KAK0476355.1"/>
    <property type="molecule type" value="Genomic_DNA"/>
</dbReference>
<evidence type="ECO:0000313" key="1">
    <source>
        <dbReference type="EMBL" id="KAK0476355.1"/>
    </source>
</evidence>
<accession>A0AA39UF43</accession>
<sequence>MTATQPVYIPDSQGVAFDRRFEGSFLGFPGQRNPNMRPVKTQRQQLGLVQTIAFPSPTTTIITRRLPQTARLSVMISTLEINRALRRAFKDRYQKRETKANILSKGEIVQTANQIHIVTEKPSVAKNHPYEERKKSIAAPSPETSYRHNWNQEVMVMLRYSTSTFRMGL</sequence>
<organism evidence="1 2">
    <name type="scientific">Armillaria novae-zelandiae</name>
    <dbReference type="NCBI Taxonomy" id="153914"/>
    <lineage>
        <taxon>Eukaryota</taxon>
        <taxon>Fungi</taxon>
        <taxon>Dikarya</taxon>
        <taxon>Basidiomycota</taxon>
        <taxon>Agaricomycotina</taxon>
        <taxon>Agaricomycetes</taxon>
        <taxon>Agaricomycetidae</taxon>
        <taxon>Agaricales</taxon>
        <taxon>Marasmiineae</taxon>
        <taxon>Physalacriaceae</taxon>
        <taxon>Armillaria</taxon>
    </lineage>
</organism>
<name>A0AA39UF43_9AGAR</name>
<comment type="caution">
    <text evidence="1">The sequence shown here is derived from an EMBL/GenBank/DDBJ whole genome shotgun (WGS) entry which is preliminary data.</text>
</comment>
<proteinExistence type="predicted"/>
<reference evidence="1" key="1">
    <citation type="submission" date="2023-06" db="EMBL/GenBank/DDBJ databases">
        <authorList>
            <consortium name="Lawrence Berkeley National Laboratory"/>
            <person name="Ahrendt S."/>
            <person name="Sahu N."/>
            <person name="Indic B."/>
            <person name="Wong-Bajracharya J."/>
            <person name="Merenyi Z."/>
            <person name="Ke H.-M."/>
            <person name="Monk M."/>
            <person name="Kocsube S."/>
            <person name="Drula E."/>
            <person name="Lipzen A."/>
            <person name="Balint B."/>
            <person name="Henrissat B."/>
            <person name="Andreopoulos B."/>
            <person name="Martin F.M."/>
            <person name="Harder C.B."/>
            <person name="Rigling D."/>
            <person name="Ford K.L."/>
            <person name="Foster G.D."/>
            <person name="Pangilinan J."/>
            <person name="Papanicolaou A."/>
            <person name="Barry K."/>
            <person name="LaButti K."/>
            <person name="Viragh M."/>
            <person name="Koriabine M."/>
            <person name="Yan M."/>
            <person name="Riley R."/>
            <person name="Champramary S."/>
            <person name="Plett K.L."/>
            <person name="Tsai I.J."/>
            <person name="Slot J."/>
            <person name="Sipos G."/>
            <person name="Plett J."/>
            <person name="Nagy L.G."/>
            <person name="Grigoriev I.V."/>
        </authorList>
    </citation>
    <scope>NUCLEOTIDE SEQUENCE</scope>
    <source>
        <strain evidence="1">ICMP 16352</strain>
    </source>
</reference>
<dbReference type="AlphaFoldDB" id="A0AA39UF43"/>
<protein>
    <submittedName>
        <fullName evidence="1">Uncharacterized protein</fullName>
    </submittedName>
</protein>
<dbReference type="Proteomes" id="UP001175227">
    <property type="component" value="Unassembled WGS sequence"/>
</dbReference>